<name>W8VUX5_9FLAO</name>
<dbReference type="AlphaFoldDB" id="W8VUX5"/>
<proteinExistence type="predicted"/>
<keyword evidence="2" id="KW-1185">Reference proteome</keyword>
<sequence length="141" mass="16165">MLIASFALLTSCALKPIPSQMEYQKIENVELDQLGNGKIMIYNGSNVFHKADNTERLNIHINDKALGQLRGSEYVIINLTDGDYKFDVLHLDLVNMRSSHDVTVNSQTKVIMIRPNITSNKLEVTNELPEKWEKFKYVEPR</sequence>
<dbReference type="KEGG" id="nmf:NMS_0959"/>
<gene>
    <name evidence="1" type="ORF">NMS_0959</name>
</gene>
<organism evidence="1 2">
    <name type="scientific">Nonlabens marinus S1-08</name>
    <dbReference type="NCBI Taxonomy" id="1454201"/>
    <lineage>
        <taxon>Bacteria</taxon>
        <taxon>Pseudomonadati</taxon>
        <taxon>Bacteroidota</taxon>
        <taxon>Flavobacteriia</taxon>
        <taxon>Flavobacteriales</taxon>
        <taxon>Flavobacteriaceae</taxon>
        <taxon>Nonlabens</taxon>
    </lineage>
</organism>
<dbReference type="EMBL" id="AP014548">
    <property type="protein sequence ID" value="BAO54968.1"/>
    <property type="molecule type" value="Genomic_DNA"/>
</dbReference>
<dbReference type="HOGENOM" id="CLU_139125_0_0_10"/>
<dbReference type="Proteomes" id="UP000031760">
    <property type="component" value="Chromosome"/>
</dbReference>
<evidence type="ECO:0000313" key="2">
    <source>
        <dbReference type="Proteomes" id="UP000031760"/>
    </source>
</evidence>
<accession>W8VUX5</accession>
<evidence type="ECO:0000313" key="1">
    <source>
        <dbReference type="EMBL" id="BAO54968.1"/>
    </source>
</evidence>
<reference evidence="1 2" key="1">
    <citation type="journal article" date="2014" name="Proc. Natl. Acad. Sci. U.S.A.">
        <title>Functional characterization of flavobacteria rhodopsins reveals a unique class of light-driven chloride pump in bacteria.</title>
        <authorList>
            <person name="Yoshizawa S."/>
            <person name="Kumagai Y."/>
            <person name="Kim H."/>
            <person name="Ogura Y."/>
            <person name="Hayashi T."/>
            <person name="Iwasaki W."/>
            <person name="DeLong E.F."/>
            <person name="Kogure K."/>
        </authorList>
    </citation>
    <scope>NUCLEOTIDE SEQUENCE [LARGE SCALE GENOMIC DNA]</scope>
    <source>
        <strain evidence="1 2">S1-08</strain>
    </source>
</reference>
<protein>
    <recommendedName>
        <fullName evidence="3">DUF2846 domain-containing protein</fullName>
    </recommendedName>
</protein>
<evidence type="ECO:0008006" key="3">
    <source>
        <dbReference type="Google" id="ProtNLM"/>
    </source>
</evidence>